<protein>
    <submittedName>
        <fullName evidence="1">Uncharacterized protein</fullName>
    </submittedName>
</protein>
<name>A0A8I1ECT3_PSEPU</name>
<dbReference type="Proteomes" id="UP000637061">
    <property type="component" value="Unassembled WGS sequence"/>
</dbReference>
<evidence type="ECO:0000313" key="2">
    <source>
        <dbReference type="Proteomes" id="UP000637061"/>
    </source>
</evidence>
<evidence type="ECO:0000313" key="1">
    <source>
        <dbReference type="EMBL" id="MBI6882992.1"/>
    </source>
</evidence>
<dbReference type="EMBL" id="JAEHTE010000002">
    <property type="protein sequence ID" value="MBI6882992.1"/>
    <property type="molecule type" value="Genomic_DNA"/>
</dbReference>
<gene>
    <name evidence="1" type="ORF">JEU22_03620</name>
</gene>
<sequence length="323" mass="36189">MLLYSFDASTLSSLFPKLSSESNNACFSVDVDVFSPNRLENVKKIGFIARMDADGKFDFDVMDTLIQYRQTLAEVFIQVPFDFTMKAYDLLVLANSIDCNVILTPPASDAEQADWDQWRKLMLEYADAMLSFPAFGKELLPVTSYVQYMAMSVAGYQPETLTDDPIMKHFFEDGMNIPLMDALKEELHEKVVSAHGGDEGFESFVHGTLAGLYNRVDDRSHDLAATFVEWIEESPEEHIGYIMMQMLKALGITEKPFQDLMIDMAGDARRANVSIVTSLIGQLSPEGRANIPSLFLEDSELSKDDLDVFGDKVHAFLVNIVPA</sequence>
<comment type="caution">
    <text evidence="1">The sequence shown here is derived from an EMBL/GenBank/DDBJ whole genome shotgun (WGS) entry which is preliminary data.</text>
</comment>
<proteinExistence type="predicted"/>
<accession>A0A8I1ECT3</accession>
<dbReference type="RefSeq" id="WP_198746613.1">
    <property type="nucleotide sequence ID" value="NZ_JAEHTE010000002.1"/>
</dbReference>
<organism evidence="1 2">
    <name type="scientific">Pseudomonas putida</name>
    <name type="common">Arthrobacter siderocapsulatus</name>
    <dbReference type="NCBI Taxonomy" id="303"/>
    <lineage>
        <taxon>Bacteria</taxon>
        <taxon>Pseudomonadati</taxon>
        <taxon>Pseudomonadota</taxon>
        <taxon>Gammaproteobacteria</taxon>
        <taxon>Pseudomonadales</taxon>
        <taxon>Pseudomonadaceae</taxon>
        <taxon>Pseudomonas</taxon>
    </lineage>
</organism>
<reference evidence="1" key="1">
    <citation type="submission" date="2020-12" db="EMBL/GenBank/DDBJ databases">
        <title>Enhanced detection system for hospital associated transmission using whole genome sequencing surveillance.</title>
        <authorList>
            <person name="Harrison L.H."/>
            <person name="Van Tyne D."/>
            <person name="Marsh J.W."/>
            <person name="Griffith M.P."/>
            <person name="Snyder D.J."/>
            <person name="Cooper V.S."/>
            <person name="Mustapha M."/>
        </authorList>
    </citation>
    <scope>NUCLEOTIDE SEQUENCE</scope>
    <source>
        <strain evidence="1">PSB00042</strain>
    </source>
</reference>
<dbReference type="AlphaFoldDB" id="A0A8I1ECT3"/>